<keyword evidence="3" id="KW-0479">Metal-binding</keyword>
<dbReference type="PROSITE" id="PS51462">
    <property type="entry name" value="NUDIX"/>
    <property type="match status" value="1"/>
</dbReference>
<evidence type="ECO:0000256" key="1">
    <source>
        <dbReference type="ARBA" id="ARBA00001936"/>
    </source>
</evidence>
<dbReference type="InterPro" id="IPR045121">
    <property type="entry name" value="CoAse"/>
</dbReference>
<accession>A0A5A5T6P8</accession>
<organism evidence="8 9">
    <name type="scientific">Dictyobacter arantiisoli</name>
    <dbReference type="NCBI Taxonomy" id="2014874"/>
    <lineage>
        <taxon>Bacteria</taxon>
        <taxon>Bacillati</taxon>
        <taxon>Chloroflexota</taxon>
        <taxon>Ktedonobacteria</taxon>
        <taxon>Ktedonobacterales</taxon>
        <taxon>Dictyobacteraceae</taxon>
        <taxon>Dictyobacter</taxon>
    </lineage>
</organism>
<dbReference type="Gene3D" id="3.90.79.10">
    <property type="entry name" value="Nucleoside Triphosphate Pyrophosphohydrolase"/>
    <property type="match status" value="1"/>
</dbReference>
<proteinExistence type="predicted"/>
<dbReference type="PANTHER" id="PTHR12992:SF11">
    <property type="entry name" value="MITOCHONDRIAL COENZYME A DIPHOSPHATASE NUDT8"/>
    <property type="match status" value="1"/>
</dbReference>
<dbReference type="PANTHER" id="PTHR12992">
    <property type="entry name" value="NUDIX HYDROLASE"/>
    <property type="match status" value="1"/>
</dbReference>
<dbReference type="SUPFAM" id="SSF55811">
    <property type="entry name" value="Nudix"/>
    <property type="match status" value="1"/>
</dbReference>
<protein>
    <submittedName>
        <fullName evidence="8">Coenzyme A pyrophosphatase</fullName>
    </submittedName>
</protein>
<evidence type="ECO:0000256" key="5">
    <source>
        <dbReference type="ARBA" id="ARBA00022842"/>
    </source>
</evidence>
<comment type="cofactor">
    <cofactor evidence="1">
        <name>Mn(2+)</name>
        <dbReference type="ChEBI" id="CHEBI:29035"/>
    </cofactor>
</comment>
<dbReference type="InterPro" id="IPR000086">
    <property type="entry name" value="NUDIX_hydrolase_dom"/>
</dbReference>
<name>A0A5A5T6P8_9CHLR</name>
<evidence type="ECO:0000256" key="6">
    <source>
        <dbReference type="ARBA" id="ARBA00023211"/>
    </source>
</evidence>
<sequence>MDVLNLTNTVALLQRLRERLAPVEAAETLVDQVEGRQDNARKAAVLLPLFVDNGVLQLAFIRRASSLRAHSGEIAFPGGKVEATDTSVVMTALREAQEEIGLDPTLVEPLGLLSPVFTVVTNYLITPVVGFLPQGLGSLKLQESEVAELFQISLPALADPAIAYTEHWSRDGQTRIVHFFDYETYRIWGATGRILAAFLELCTQPDTPTQLETSAHCFPQ</sequence>
<keyword evidence="9" id="KW-1185">Reference proteome</keyword>
<comment type="cofactor">
    <cofactor evidence="2">
        <name>Mg(2+)</name>
        <dbReference type="ChEBI" id="CHEBI:18420"/>
    </cofactor>
</comment>
<evidence type="ECO:0000256" key="2">
    <source>
        <dbReference type="ARBA" id="ARBA00001946"/>
    </source>
</evidence>
<dbReference type="GO" id="GO:0010945">
    <property type="term" value="F:coenzyme A diphosphatase activity"/>
    <property type="evidence" value="ECO:0007669"/>
    <property type="project" value="InterPro"/>
</dbReference>
<dbReference type="AlphaFoldDB" id="A0A5A5T6P8"/>
<evidence type="ECO:0000256" key="3">
    <source>
        <dbReference type="ARBA" id="ARBA00022723"/>
    </source>
</evidence>
<gene>
    <name evidence="8" type="primary">yeaB</name>
    <name evidence="8" type="ORF">KDI_06310</name>
</gene>
<keyword evidence="6" id="KW-0464">Manganese</keyword>
<dbReference type="Pfam" id="PF00293">
    <property type="entry name" value="NUDIX"/>
    <property type="match status" value="1"/>
</dbReference>
<comment type="caution">
    <text evidence="8">The sequence shown here is derived from an EMBL/GenBank/DDBJ whole genome shotgun (WGS) entry which is preliminary data.</text>
</comment>
<evidence type="ECO:0000313" key="9">
    <source>
        <dbReference type="Proteomes" id="UP000322530"/>
    </source>
</evidence>
<dbReference type="OrthoDB" id="9802805at2"/>
<keyword evidence="4" id="KW-0378">Hydrolase</keyword>
<evidence type="ECO:0000259" key="7">
    <source>
        <dbReference type="PROSITE" id="PS51462"/>
    </source>
</evidence>
<dbReference type="Proteomes" id="UP000322530">
    <property type="component" value="Unassembled WGS sequence"/>
</dbReference>
<dbReference type="EMBL" id="BIXY01000005">
    <property type="protein sequence ID" value="GCF07067.1"/>
    <property type="molecule type" value="Genomic_DNA"/>
</dbReference>
<evidence type="ECO:0000256" key="4">
    <source>
        <dbReference type="ARBA" id="ARBA00022801"/>
    </source>
</evidence>
<evidence type="ECO:0000313" key="8">
    <source>
        <dbReference type="EMBL" id="GCF07067.1"/>
    </source>
</evidence>
<keyword evidence="5" id="KW-0460">Magnesium</keyword>
<dbReference type="GO" id="GO:0046872">
    <property type="term" value="F:metal ion binding"/>
    <property type="evidence" value="ECO:0007669"/>
    <property type="project" value="UniProtKB-KW"/>
</dbReference>
<reference evidence="8 9" key="1">
    <citation type="submission" date="2019-01" db="EMBL/GenBank/DDBJ databases">
        <title>Draft genome sequence of Dictyobacter sp. Uno17.</title>
        <authorList>
            <person name="Wang C.M."/>
            <person name="Zheng Y."/>
            <person name="Sakai Y."/>
            <person name="Abe K."/>
            <person name="Yokota A."/>
            <person name="Yabe S."/>
        </authorList>
    </citation>
    <scope>NUCLEOTIDE SEQUENCE [LARGE SCALE GENOMIC DNA]</scope>
    <source>
        <strain evidence="8 9">Uno17</strain>
    </source>
</reference>
<dbReference type="CDD" id="cd03426">
    <property type="entry name" value="NUDIX_CoAse_Nudt7"/>
    <property type="match status" value="1"/>
</dbReference>
<dbReference type="InterPro" id="IPR015797">
    <property type="entry name" value="NUDIX_hydrolase-like_dom_sf"/>
</dbReference>
<feature type="domain" description="Nudix hydrolase" evidence="7">
    <location>
        <begin position="40"/>
        <end position="175"/>
    </location>
</feature>